<protein>
    <submittedName>
        <fullName evidence="1">Uncharacterized protein</fullName>
    </submittedName>
</protein>
<reference evidence="1" key="1">
    <citation type="journal article" date="2015" name="Nature">
        <title>Complex archaea that bridge the gap between prokaryotes and eukaryotes.</title>
        <authorList>
            <person name="Spang A."/>
            <person name="Saw J.H."/>
            <person name="Jorgensen S.L."/>
            <person name="Zaremba-Niedzwiedzka K."/>
            <person name="Martijn J."/>
            <person name="Lind A.E."/>
            <person name="van Eijk R."/>
            <person name="Schleper C."/>
            <person name="Guy L."/>
            <person name="Ettema T.J."/>
        </authorList>
    </citation>
    <scope>NUCLEOTIDE SEQUENCE</scope>
</reference>
<accession>A0A0F8XMK7</accession>
<comment type="caution">
    <text evidence="1">The sequence shown here is derived from an EMBL/GenBank/DDBJ whole genome shotgun (WGS) entry which is preliminary data.</text>
</comment>
<proteinExistence type="predicted"/>
<organism evidence="1">
    <name type="scientific">marine sediment metagenome</name>
    <dbReference type="NCBI Taxonomy" id="412755"/>
    <lineage>
        <taxon>unclassified sequences</taxon>
        <taxon>metagenomes</taxon>
        <taxon>ecological metagenomes</taxon>
    </lineage>
</organism>
<evidence type="ECO:0000313" key="1">
    <source>
        <dbReference type="EMBL" id="KKK70223.1"/>
    </source>
</evidence>
<dbReference type="EMBL" id="LAZR01058287">
    <property type="protein sequence ID" value="KKK70223.1"/>
    <property type="molecule type" value="Genomic_DNA"/>
</dbReference>
<gene>
    <name evidence="1" type="ORF">LCGC14_2926180</name>
</gene>
<sequence>MSEWDDEAAAAQDKYLTELRQSRVRGHLVIYAYVDGARDGWD</sequence>
<name>A0A0F8XMK7_9ZZZZ</name>
<feature type="non-terminal residue" evidence="1">
    <location>
        <position position="42"/>
    </location>
</feature>
<dbReference type="AlphaFoldDB" id="A0A0F8XMK7"/>